<evidence type="ECO:0000313" key="3">
    <source>
        <dbReference type="EMBL" id="TVU01275.1"/>
    </source>
</evidence>
<dbReference type="PANTHER" id="PTHR12815:SF36">
    <property type="entry name" value="OS11G0116500 PROTEIN"/>
    <property type="match status" value="1"/>
</dbReference>
<dbReference type="OrthoDB" id="1161695at2759"/>
<dbReference type="PANTHER" id="PTHR12815">
    <property type="entry name" value="SORTING AND ASSEMBLY MACHINERY SAMM50 PROTEIN FAMILY MEMBER"/>
    <property type="match status" value="1"/>
</dbReference>
<evidence type="ECO:0000256" key="1">
    <source>
        <dbReference type="SAM" id="MobiDB-lite"/>
    </source>
</evidence>
<dbReference type="Pfam" id="PF25280">
    <property type="entry name" value="POTRA2_Toc75"/>
    <property type="match status" value="1"/>
</dbReference>
<organism evidence="3 4">
    <name type="scientific">Eragrostis curvula</name>
    <name type="common">weeping love grass</name>
    <dbReference type="NCBI Taxonomy" id="38414"/>
    <lineage>
        <taxon>Eukaryota</taxon>
        <taxon>Viridiplantae</taxon>
        <taxon>Streptophyta</taxon>
        <taxon>Embryophyta</taxon>
        <taxon>Tracheophyta</taxon>
        <taxon>Spermatophyta</taxon>
        <taxon>Magnoliopsida</taxon>
        <taxon>Liliopsida</taxon>
        <taxon>Poales</taxon>
        <taxon>Poaceae</taxon>
        <taxon>PACMAD clade</taxon>
        <taxon>Chloridoideae</taxon>
        <taxon>Eragrostideae</taxon>
        <taxon>Eragrostidinae</taxon>
        <taxon>Eragrostis</taxon>
    </lineage>
</organism>
<accession>A0A5J9SQK4</accession>
<evidence type="ECO:0000313" key="4">
    <source>
        <dbReference type="Proteomes" id="UP000324897"/>
    </source>
</evidence>
<dbReference type="GO" id="GO:0009707">
    <property type="term" value="C:chloroplast outer membrane"/>
    <property type="evidence" value="ECO:0007669"/>
    <property type="project" value="TreeGrafter"/>
</dbReference>
<keyword evidence="4" id="KW-1185">Reference proteome</keyword>
<dbReference type="AlphaFoldDB" id="A0A5J9SQK4"/>
<dbReference type="Gramene" id="TVU01275">
    <property type="protein sequence ID" value="TVU01275"/>
    <property type="gene ID" value="EJB05_53314"/>
</dbReference>
<gene>
    <name evidence="3" type="ORF">EJB05_53314</name>
</gene>
<proteinExistence type="predicted"/>
<protein>
    <recommendedName>
        <fullName evidence="2">Toc75-like second POTRA domain-containing protein</fullName>
    </recommendedName>
</protein>
<feature type="non-terminal residue" evidence="3">
    <location>
        <position position="1"/>
    </location>
</feature>
<dbReference type="GO" id="GO:0009658">
    <property type="term" value="P:chloroplast organization"/>
    <property type="evidence" value="ECO:0007669"/>
    <property type="project" value="TreeGrafter"/>
</dbReference>
<dbReference type="Proteomes" id="UP000324897">
    <property type="component" value="Unassembled WGS sequence"/>
</dbReference>
<comment type="caution">
    <text evidence="3">The sequence shown here is derived from an EMBL/GenBank/DDBJ whole genome shotgun (WGS) entry which is preliminary data.</text>
</comment>
<dbReference type="GO" id="GO:0045037">
    <property type="term" value="P:protein import into chloroplast stroma"/>
    <property type="evidence" value="ECO:0007669"/>
    <property type="project" value="TreeGrafter"/>
</dbReference>
<feature type="region of interest" description="Disordered" evidence="1">
    <location>
        <begin position="1"/>
        <end position="25"/>
    </location>
</feature>
<dbReference type="InterPro" id="IPR057355">
    <property type="entry name" value="POTRA2_Toc75"/>
</dbReference>
<name>A0A5J9SQK4_9POAL</name>
<dbReference type="EMBL" id="RWGY01000469">
    <property type="protein sequence ID" value="TVU01275.1"/>
    <property type="molecule type" value="Genomic_DNA"/>
</dbReference>
<sequence>MWFTAGSDATSQPEQAPTSSSFSPVSSQLDSYPRLISSAASPSSFSADWDAHGLAAGGYPVPLSRIDGAKRYKVSVLDFVDRCSGPGPLAAEDIPLFGFGDTAALRAPAACTPGSSFSRSSTRWPPPPSGAFEQVTIQGKPKPDSTLGLTVSYVEPVWTIADRLRCVNAGSMPRSNDGFYKYMTARERTEYLQRQERDYVQHVRGAKPCILPEPVREELLRMVTRQNGKLTIGLLWRVSRRVEKWYQDEGFAWSATAYLVPMRLCARCWRGRSPRWSTSFWTSSAISSRGINTAIPVIDRELPQQLVNRGAGKQAFKNFASLGLFSSVQLSARPDATEGVVLQVKLQEREPKLSEVTARWSIVPGCQGRPTLASIQPGGSVTIEHHNISGLNRSLVGSIRSDKLLNPQ</sequence>
<dbReference type="InterPro" id="IPR039910">
    <property type="entry name" value="D15-like"/>
</dbReference>
<evidence type="ECO:0000259" key="2">
    <source>
        <dbReference type="Pfam" id="PF25280"/>
    </source>
</evidence>
<reference evidence="3 4" key="1">
    <citation type="journal article" date="2019" name="Sci. Rep.">
        <title>A high-quality genome of Eragrostis curvula grass provides insights into Poaceae evolution and supports new strategies to enhance forage quality.</title>
        <authorList>
            <person name="Carballo J."/>
            <person name="Santos B.A.C.M."/>
            <person name="Zappacosta D."/>
            <person name="Garbus I."/>
            <person name="Selva J.P."/>
            <person name="Gallo C.A."/>
            <person name="Diaz A."/>
            <person name="Albertini E."/>
            <person name="Caccamo M."/>
            <person name="Echenique V."/>
        </authorList>
    </citation>
    <scope>NUCLEOTIDE SEQUENCE [LARGE SCALE GENOMIC DNA]</scope>
    <source>
        <strain evidence="4">cv. Victoria</strain>
        <tissue evidence="3">Leaf</tissue>
    </source>
</reference>
<feature type="non-terminal residue" evidence="3">
    <location>
        <position position="408"/>
    </location>
</feature>
<feature type="compositionally biased region" description="Polar residues" evidence="1">
    <location>
        <begin position="7"/>
        <end position="18"/>
    </location>
</feature>
<feature type="domain" description="Toc75-like second POTRA" evidence="2">
    <location>
        <begin position="164"/>
        <end position="254"/>
    </location>
</feature>